<dbReference type="GO" id="GO:0016747">
    <property type="term" value="F:acyltransferase activity, transferring groups other than amino-acyl groups"/>
    <property type="evidence" value="ECO:0007669"/>
    <property type="project" value="InterPro"/>
</dbReference>
<dbReference type="Pfam" id="PF13673">
    <property type="entry name" value="Acetyltransf_10"/>
    <property type="match status" value="1"/>
</dbReference>
<dbReference type="AlphaFoldDB" id="A0A4R5UKT7"/>
<evidence type="ECO:0000259" key="1">
    <source>
        <dbReference type="PROSITE" id="PS51186"/>
    </source>
</evidence>
<dbReference type="EMBL" id="SMTL01000002">
    <property type="protein sequence ID" value="TDK37399.1"/>
    <property type="molecule type" value="Genomic_DNA"/>
</dbReference>
<comment type="caution">
    <text evidence="2">The sequence shown here is derived from an EMBL/GenBank/DDBJ whole genome shotgun (WGS) entry which is preliminary data.</text>
</comment>
<keyword evidence="3" id="KW-1185">Reference proteome</keyword>
<organism evidence="2 3">
    <name type="scientific">Rhizobium deserti</name>
    <dbReference type="NCBI Taxonomy" id="2547961"/>
    <lineage>
        <taxon>Bacteria</taxon>
        <taxon>Pseudomonadati</taxon>
        <taxon>Pseudomonadota</taxon>
        <taxon>Alphaproteobacteria</taxon>
        <taxon>Hyphomicrobiales</taxon>
        <taxon>Rhizobiaceae</taxon>
        <taxon>Rhizobium/Agrobacterium group</taxon>
        <taxon>Rhizobium</taxon>
    </lineage>
</organism>
<protein>
    <submittedName>
        <fullName evidence="2">GNAT family N-acetyltransferase</fullName>
    </submittedName>
</protein>
<accession>A0A4R5UKT7</accession>
<dbReference type="RefSeq" id="WP_133316166.1">
    <property type="nucleotide sequence ID" value="NZ_SMTL01000002.1"/>
</dbReference>
<keyword evidence="2" id="KW-0808">Transferase</keyword>
<dbReference type="CDD" id="cd04301">
    <property type="entry name" value="NAT_SF"/>
    <property type="match status" value="1"/>
</dbReference>
<evidence type="ECO:0000313" key="2">
    <source>
        <dbReference type="EMBL" id="TDK37399.1"/>
    </source>
</evidence>
<proteinExistence type="predicted"/>
<dbReference type="InterPro" id="IPR016181">
    <property type="entry name" value="Acyl_CoA_acyltransferase"/>
</dbReference>
<dbReference type="OrthoDB" id="9796171at2"/>
<dbReference type="Proteomes" id="UP000295238">
    <property type="component" value="Unassembled WGS sequence"/>
</dbReference>
<dbReference type="Gene3D" id="3.40.630.30">
    <property type="match status" value="1"/>
</dbReference>
<name>A0A4R5UKT7_9HYPH</name>
<dbReference type="SUPFAM" id="SSF55729">
    <property type="entry name" value="Acyl-CoA N-acyltransferases (Nat)"/>
    <property type="match status" value="1"/>
</dbReference>
<reference evidence="2 3" key="1">
    <citation type="submission" date="2019-03" db="EMBL/GenBank/DDBJ databases">
        <title>Rhizobium sp. nov., an bacterium isolated from biocrust in Mu Us Desert.</title>
        <authorList>
            <person name="Lixiong L."/>
        </authorList>
    </citation>
    <scope>NUCLEOTIDE SEQUENCE [LARGE SCALE GENOMIC DNA]</scope>
    <source>
        <strain evidence="2 3">SPY-1</strain>
    </source>
</reference>
<gene>
    <name evidence="2" type="ORF">E2F50_11070</name>
</gene>
<feature type="domain" description="N-acetyltransferase" evidence="1">
    <location>
        <begin position="6"/>
        <end position="143"/>
    </location>
</feature>
<evidence type="ECO:0000313" key="3">
    <source>
        <dbReference type="Proteomes" id="UP000295238"/>
    </source>
</evidence>
<dbReference type="PROSITE" id="PS51186">
    <property type="entry name" value="GNAT"/>
    <property type="match status" value="1"/>
</dbReference>
<dbReference type="InterPro" id="IPR000182">
    <property type="entry name" value="GNAT_dom"/>
</dbReference>
<sequence length="143" mass="16130">MTAPTVLTVPVFSMLCNEGFRLRREVFILEQNVPPEEEFDADDFTAFHVVAIQAGEVAGALRIIYAEEYVKIGRVVVGMAWRGKGIASAMLCYAMDAHREARGNRFHLAAQSDKMGLYERFGFKAYGDEFLDVAIPHFNMKNF</sequence>